<accession>A0A1F6W4N1</accession>
<evidence type="ECO:0000256" key="2">
    <source>
        <dbReference type="SAM" id="Phobius"/>
    </source>
</evidence>
<evidence type="ECO:0000313" key="4">
    <source>
        <dbReference type="Proteomes" id="UP000178374"/>
    </source>
</evidence>
<dbReference type="STRING" id="1801750.A3B85_02465"/>
<dbReference type="EMBL" id="MFUA01000019">
    <property type="protein sequence ID" value="OGI76762.1"/>
    <property type="molecule type" value="Genomic_DNA"/>
</dbReference>
<feature type="transmembrane region" description="Helical" evidence="2">
    <location>
        <begin position="7"/>
        <end position="29"/>
    </location>
</feature>
<feature type="region of interest" description="Disordered" evidence="1">
    <location>
        <begin position="33"/>
        <end position="52"/>
    </location>
</feature>
<keyword evidence="2" id="KW-0472">Membrane</keyword>
<keyword evidence="2" id="KW-0812">Transmembrane</keyword>
<evidence type="ECO:0000256" key="1">
    <source>
        <dbReference type="SAM" id="MobiDB-lite"/>
    </source>
</evidence>
<organism evidence="3 4">
    <name type="scientific">Candidatus Nomurabacteria bacterium RIFCSPHIGHO2_02_FULL_37_13</name>
    <dbReference type="NCBI Taxonomy" id="1801750"/>
    <lineage>
        <taxon>Bacteria</taxon>
        <taxon>Candidatus Nomuraibacteriota</taxon>
    </lineage>
</organism>
<keyword evidence="2" id="KW-1133">Transmembrane helix</keyword>
<reference evidence="3 4" key="1">
    <citation type="journal article" date="2016" name="Nat. Commun.">
        <title>Thousands of microbial genomes shed light on interconnected biogeochemical processes in an aquifer system.</title>
        <authorList>
            <person name="Anantharaman K."/>
            <person name="Brown C.T."/>
            <person name="Hug L.A."/>
            <person name="Sharon I."/>
            <person name="Castelle C.J."/>
            <person name="Probst A.J."/>
            <person name="Thomas B.C."/>
            <person name="Singh A."/>
            <person name="Wilkins M.J."/>
            <person name="Karaoz U."/>
            <person name="Brodie E.L."/>
            <person name="Williams K.H."/>
            <person name="Hubbard S.S."/>
            <person name="Banfield J.F."/>
        </authorList>
    </citation>
    <scope>NUCLEOTIDE SEQUENCE [LARGE SCALE GENOMIC DNA]</scope>
</reference>
<comment type="caution">
    <text evidence="3">The sequence shown here is derived from an EMBL/GenBank/DDBJ whole genome shotgun (WGS) entry which is preliminary data.</text>
</comment>
<proteinExistence type="predicted"/>
<dbReference type="Proteomes" id="UP000178374">
    <property type="component" value="Unassembled WGS sequence"/>
</dbReference>
<sequence>MKNNKGFAPIAIILIIFAVLAVGGVAYYAGKSSSPTTQNIPENNYQPAGQNIPVVNSNNTTPNQQNANSVEGYITSQKVGIFDIGEPVPDQSLLLQAKYSIKETTIFTEGIPVKQYVVSMGSKDLLTLGLPPNSGEKIWDISVISPEFKTKEGIGVGSTVSDFLKAYPNYKFWYSQEEGEHFVLNTSSNATNPQFFLDRSGLINPNENFNYPTYRQAKISDFKTSAKITGVRVYFSP</sequence>
<name>A0A1F6W4N1_9BACT</name>
<gene>
    <name evidence="3" type="ORF">A3B85_02465</name>
</gene>
<evidence type="ECO:0000313" key="3">
    <source>
        <dbReference type="EMBL" id="OGI76762.1"/>
    </source>
</evidence>
<protein>
    <submittedName>
        <fullName evidence="3">Uncharacterized protein</fullName>
    </submittedName>
</protein>
<dbReference type="AlphaFoldDB" id="A0A1F6W4N1"/>